<dbReference type="EMBL" id="JBIAMT010000001">
    <property type="protein sequence ID" value="MFF0495861.1"/>
    <property type="molecule type" value="Genomic_DNA"/>
</dbReference>
<dbReference type="InterPro" id="IPR020904">
    <property type="entry name" value="Sc_DH/Rdtase_CS"/>
</dbReference>
<dbReference type="PROSITE" id="PS00061">
    <property type="entry name" value="ADH_SHORT"/>
    <property type="match status" value="1"/>
</dbReference>
<keyword evidence="2 3" id="KW-0560">Oxidoreductase</keyword>
<dbReference type="InterPro" id="IPR002347">
    <property type="entry name" value="SDR_fam"/>
</dbReference>
<dbReference type="EC" id="1.1.1.47" evidence="3"/>
<dbReference type="PANTHER" id="PTHR24321">
    <property type="entry name" value="DEHYDROGENASES, SHORT CHAIN"/>
    <property type="match status" value="1"/>
</dbReference>
<dbReference type="Gene3D" id="3.40.50.720">
    <property type="entry name" value="NAD(P)-binding Rossmann-like Domain"/>
    <property type="match status" value="1"/>
</dbReference>
<dbReference type="PRINTS" id="PR00080">
    <property type="entry name" value="SDRFAMILY"/>
</dbReference>
<dbReference type="Proteomes" id="UP001601442">
    <property type="component" value="Unassembled WGS sequence"/>
</dbReference>
<dbReference type="NCBIfam" id="NF005559">
    <property type="entry name" value="PRK07231.1"/>
    <property type="match status" value="1"/>
</dbReference>
<accession>A0ABW6NXT7</accession>
<comment type="caution">
    <text evidence="3">The sequence shown here is derived from an EMBL/GenBank/DDBJ whole genome shotgun (WGS) entry which is preliminary data.</text>
</comment>
<sequence length="253" mass="26020">MVDLTGKVALITGAARGQGAAEARLFVERGARVVLTDVLDADGKQLADELGEAARFVRHDVTSADDWNAAVAVAVSEFGGLNVLVNNAAIYTAKPLTDTTPEELEKILGVNLVGAFRGIRSVVGPMSEAGGSIVNISSQAGLEGLMGHSAYGSSKWGLRGLTKTAALELGPIGIRVNSVHPGPIATPMVPYLTTGPGSFPTLPLQRTGVPEEVAELVAFLASDASSYVTGAEVTIDGGLAAGKFMPPELQEGR</sequence>
<dbReference type="PANTHER" id="PTHR24321:SF8">
    <property type="entry name" value="ESTRADIOL 17-BETA-DEHYDROGENASE 8-RELATED"/>
    <property type="match status" value="1"/>
</dbReference>
<dbReference type="InterPro" id="IPR036291">
    <property type="entry name" value="NAD(P)-bd_dom_sf"/>
</dbReference>
<evidence type="ECO:0000313" key="3">
    <source>
        <dbReference type="EMBL" id="MFF0495861.1"/>
    </source>
</evidence>
<protein>
    <submittedName>
        <fullName evidence="3">Glucose 1-dehydrogenase</fullName>
        <ecNumber evidence="3">1.1.1.47</ecNumber>
    </submittedName>
</protein>
<dbReference type="Pfam" id="PF13561">
    <property type="entry name" value="adh_short_C2"/>
    <property type="match status" value="1"/>
</dbReference>
<dbReference type="PRINTS" id="PR00081">
    <property type="entry name" value="GDHRDH"/>
</dbReference>
<evidence type="ECO:0000313" key="4">
    <source>
        <dbReference type="Proteomes" id="UP001601442"/>
    </source>
</evidence>
<evidence type="ECO:0000256" key="2">
    <source>
        <dbReference type="ARBA" id="ARBA00023002"/>
    </source>
</evidence>
<reference evidence="3 4" key="1">
    <citation type="submission" date="2024-10" db="EMBL/GenBank/DDBJ databases">
        <title>The Natural Products Discovery Center: Release of the First 8490 Sequenced Strains for Exploring Actinobacteria Biosynthetic Diversity.</title>
        <authorList>
            <person name="Kalkreuter E."/>
            <person name="Kautsar S.A."/>
            <person name="Yang D."/>
            <person name="Bader C.D."/>
            <person name="Teijaro C.N."/>
            <person name="Fluegel L."/>
            <person name="Davis C.M."/>
            <person name="Simpson J.R."/>
            <person name="Lauterbach L."/>
            <person name="Steele A.D."/>
            <person name="Gui C."/>
            <person name="Meng S."/>
            <person name="Li G."/>
            <person name="Viehrig K."/>
            <person name="Ye F."/>
            <person name="Su P."/>
            <person name="Kiefer A.F."/>
            <person name="Nichols A."/>
            <person name="Cepeda A.J."/>
            <person name="Yan W."/>
            <person name="Fan B."/>
            <person name="Jiang Y."/>
            <person name="Adhikari A."/>
            <person name="Zheng C.-J."/>
            <person name="Schuster L."/>
            <person name="Cowan T.M."/>
            <person name="Smanski M.J."/>
            <person name="Chevrette M.G."/>
            <person name="De Carvalho L.P.S."/>
            <person name="Shen B."/>
        </authorList>
    </citation>
    <scope>NUCLEOTIDE SEQUENCE [LARGE SCALE GENOMIC DNA]</scope>
    <source>
        <strain evidence="3 4">NPDC004119</strain>
    </source>
</reference>
<dbReference type="GO" id="GO:0047936">
    <property type="term" value="F:glucose 1-dehydrogenase [NAD(P)+] activity"/>
    <property type="evidence" value="ECO:0007669"/>
    <property type="project" value="UniProtKB-EC"/>
</dbReference>
<organism evidence="3 4">
    <name type="scientific">Nocardia aobensis</name>
    <dbReference type="NCBI Taxonomy" id="257277"/>
    <lineage>
        <taxon>Bacteria</taxon>
        <taxon>Bacillati</taxon>
        <taxon>Actinomycetota</taxon>
        <taxon>Actinomycetes</taxon>
        <taxon>Mycobacteriales</taxon>
        <taxon>Nocardiaceae</taxon>
        <taxon>Nocardia</taxon>
    </lineage>
</organism>
<name>A0ABW6NXT7_9NOCA</name>
<dbReference type="SUPFAM" id="SSF51735">
    <property type="entry name" value="NAD(P)-binding Rossmann-fold domains"/>
    <property type="match status" value="1"/>
</dbReference>
<comment type="similarity">
    <text evidence="1">Belongs to the short-chain dehydrogenases/reductases (SDR) family.</text>
</comment>
<gene>
    <name evidence="3" type="ORF">ACFYU5_05615</name>
</gene>
<evidence type="ECO:0000256" key="1">
    <source>
        <dbReference type="ARBA" id="ARBA00006484"/>
    </source>
</evidence>
<keyword evidence="4" id="KW-1185">Reference proteome</keyword>
<dbReference type="RefSeq" id="WP_387390343.1">
    <property type="nucleotide sequence ID" value="NZ_JBIAMT010000001.1"/>
</dbReference>
<proteinExistence type="inferred from homology"/>